<dbReference type="RefSeq" id="WP_090871927.1">
    <property type="nucleotide sequence ID" value="NZ_FNYE01000033.1"/>
</dbReference>
<feature type="transmembrane region" description="Helical" evidence="5">
    <location>
        <begin position="6"/>
        <end position="28"/>
    </location>
</feature>
<feature type="transmembrane region" description="Helical" evidence="5">
    <location>
        <begin position="216"/>
        <end position="236"/>
    </location>
</feature>
<proteinExistence type="inferred from homology"/>
<organism evidence="6 7">
    <name type="scientific">Paraburkholderia diazotrophica</name>
    <dbReference type="NCBI Taxonomy" id="667676"/>
    <lineage>
        <taxon>Bacteria</taxon>
        <taxon>Pseudomonadati</taxon>
        <taxon>Pseudomonadota</taxon>
        <taxon>Betaproteobacteria</taxon>
        <taxon>Burkholderiales</taxon>
        <taxon>Burkholderiaceae</taxon>
        <taxon>Paraburkholderia</taxon>
    </lineage>
</organism>
<dbReference type="EMBL" id="FNYE01000033">
    <property type="protein sequence ID" value="SEK04229.1"/>
    <property type="molecule type" value="Genomic_DNA"/>
</dbReference>
<dbReference type="GO" id="GO:0005886">
    <property type="term" value="C:plasma membrane"/>
    <property type="evidence" value="ECO:0007669"/>
    <property type="project" value="UniProtKB-SubCell"/>
</dbReference>
<evidence type="ECO:0000256" key="2">
    <source>
        <dbReference type="ARBA" id="ARBA00022692"/>
    </source>
</evidence>
<dbReference type="PANTHER" id="PTHR43701:SF2">
    <property type="entry name" value="MEMBRANE TRANSPORTER PROTEIN YJNA-RELATED"/>
    <property type="match status" value="1"/>
</dbReference>
<evidence type="ECO:0000313" key="6">
    <source>
        <dbReference type="EMBL" id="SEK04229.1"/>
    </source>
</evidence>
<evidence type="ECO:0000313" key="7">
    <source>
        <dbReference type="Proteomes" id="UP000198866"/>
    </source>
</evidence>
<feature type="transmembrane region" description="Helical" evidence="5">
    <location>
        <begin position="107"/>
        <end position="127"/>
    </location>
</feature>
<feature type="transmembrane region" description="Helical" evidence="5">
    <location>
        <begin position="76"/>
        <end position="95"/>
    </location>
</feature>
<dbReference type="InterPro" id="IPR002781">
    <property type="entry name" value="TM_pro_TauE-like"/>
</dbReference>
<evidence type="ECO:0000256" key="3">
    <source>
        <dbReference type="ARBA" id="ARBA00022989"/>
    </source>
</evidence>
<evidence type="ECO:0000256" key="4">
    <source>
        <dbReference type="ARBA" id="ARBA00023136"/>
    </source>
</evidence>
<keyword evidence="2 5" id="KW-0812">Transmembrane</keyword>
<accession>A0A1H7DR46</accession>
<name>A0A1H7DR46_9BURK</name>
<keyword evidence="5" id="KW-1003">Cell membrane</keyword>
<evidence type="ECO:0000256" key="1">
    <source>
        <dbReference type="ARBA" id="ARBA00004141"/>
    </source>
</evidence>
<dbReference type="AlphaFoldDB" id="A0A1H7DR46"/>
<comment type="subcellular location">
    <subcellularLocation>
        <location evidence="5">Cell membrane</location>
        <topology evidence="5">Multi-pass membrane protein</topology>
    </subcellularLocation>
    <subcellularLocation>
        <location evidence="1">Membrane</location>
        <topology evidence="1">Multi-pass membrane protein</topology>
    </subcellularLocation>
</comment>
<dbReference type="OrthoDB" id="5189995at2"/>
<reference evidence="7" key="1">
    <citation type="submission" date="2016-10" db="EMBL/GenBank/DDBJ databases">
        <authorList>
            <person name="Varghese N."/>
            <person name="Submissions S."/>
        </authorList>
    </citation>
    <scope>NUCLEOTIDE SEQUENCE [LARGE SCALE GENOMIC DNA]</scope>
    <source>
        <strain evidence="7">LMG 26031</strain>
    </source>
</reference>
<feature type="transmembrane region" description="Helical" evidence="5">
    <location>
        <begin position="192"/>
        <end position="210"/>
    </location>
</feature>
<keyword evidence="7" id="KW-1185">Reference proteome</keyword>
<keyword evidence="4 5" id="KW-0472">Membrane</keyword>
<feature type="transmembrane region" description="Helical" evidence="5">
    <location>
        <begin position="147"/>
        <end position="180"/>
    </location>
</feature>
<protein>
    <recommendedName>
        <fullName evidence="5">Probable membrane transporter protein</fullName>
    </recommendedName>
</protein>
<keyword evidence="3 5" id="KW-1133">Transmembrane helix</keyword>
<dbReference type="PANTHER" id="PTHR43701">
    <property type="entry name" value="MEMBRANE TRANSPORTER PROTEIN MJ0441-RELATED"/>
    <property type="match status" value="1"/>
</dbReference>
<evidence type="ECO:0000256" key="5">
    <source>
        <dbReference type="RuleBase" id="RU363041"/>
    </source>
</evidence>
<dbReference type="Proteomes" id="UP000198866">
    <property type="component" value="Unassembled WGS sequence"/>
</dbReference>
<gene>
    <name evidence="6" type="ORF">SAMN05192539_103342</name>
</gene>
<dbReference type="InterPro" id="IPR051598">
    <property type="entry name" value="TSUP/Inactive_protease-like"/>
</dbReference>
<dbReference type="STRING" id="667676.SAMN05192539_103342"/>
<sequence>MALPHIDLLYSASGLFVGFLVGLTGVGGGSLMTPILVLLFNIHPATAVGTDLLYAAATKATGTLVHGVKGTIDWQVTLRLAAGSVPAATVTLILLHRYGMESQRGGHLISVVLGVALLITAIALVFRPQLTAFAASRKRATGQGSTLALTMLTGAVLGVLVSLTSVGAGAIGVTVLLLLYPMLPITRIVGSDIAHAVPLTLLAGAGHWLLGSVNWSLLASLLVGSIPGIMIGSYLASKAPDKLLRNLLAATLTLVGVKLVMA</sequence>
<dbReference type="Pfam" id="PF01925">
    <property type="entry name" value="TauE"/>
    <property type="match status" value="1"/>
</dbReference>
<comment type="similarity">
    <text evidence="5">Belongs to the 4-toluene sulfonate uptake permease (TSUP) (TC 2.A.102) family.</text>
</comment>